<evidence type="ECO:0000313" key="2">
    <source>
        <dbReference type="EMBL" id="MFD1738337.1"/>
    </source>
</evidence>
<feature type="signal peptide" evidence="1">
    <location>
        <begin position="1"/>
        <end position="21"/>
    </location>
</feature>
<dbReference type="PROSITE" id="PS51257">
    <property type="entry name" value="PROKAR_LIPOPROTEIN"/>
    <property type="match status" value="1"/>
</dbReference>
<evidence type="ECO:0008006" key="4">
    <source>
        <dbReference type="Google" id="ProtNLM"/>
    </source>
</evidence>
<evidence type="ECO:0000313" key="3">
    <source>
        <dbReference type="Proteomes" id="UP001597214"/>
    </source>
</evidence>
<keyword evidence="3" id="KW-1185">Reference proteome</keyword>
<accession>A0ABW4LT80</accession>
<evidence type="ECO:0000256" key="1">
    <source>
        <dbReference type="SAM" id="SignalP"/>
    </source>
</evidence>
<proteinExistence type="predicted"/>
<comment type="caution">
    <text evidence="2">The sequence shown here is derived from an EMBL/GenBank/DDBJ whole genome shotgun (WGS) entry which is preliminary data.</text>
</comment>
<name>A0ABW4LT80_9BACI</name>
<keyword evidence="1" id="KW-0732">Signal</keyword>
<dbReference type="EMBL" id="JBHUEM010000044">
    <property type="protein sequence ID" value="MFD1738337.1"/>
    <property type="molecule type" value="Genomic_DNA"/>
</dbReference>
<protein>
    <recommendedName>
        <fullName evidence="4">DUF4367 domain-containing protein</fullName>
    </recommendedName>
</protein>
<reference evidence="3" key="1">
    <citation type="journal article" date="2019" name="Int. J. Syst. Evol. Microbiol.">
        <title>The Global Catalogue of Microorganisms (GCM) 10K type strain sequencing project: providing services to taxonomists for standard genome sequencing and annotation.</title>
        <authorList>
            <consortium name="The Broad Institute Genomics Platform"/>
            <consortium name="The Broad Institute Genome Sequencing Center for Infectious Disease"/>
            <person name="Wu L."/>
            <person name="Ma J."/>
        </authorList>
    </citation>
    <scope>NUCLEOTIDE SEQUENCE [LARGE SCALE GENOMIC DNA]</scope>
    <source>
        <strain evidence="3">CCUG 49339</strain>
    </source>
</reference>
<organism evidence="2 3">
    <name type="scientific">Bacillus salitolerans</name>
    <dbReference type="NCBI Taxonomy" id="1437434"/>
    <lineage>
        <taxon>Bacteria</taxon>
        <taxon>Bacillati</taxon>
        <taxon>Bacillota</taxon>
        <taxon>Bacilli</taxon>
        <taxon>Bacillales</taxon>
        <taxon>Bacillaceae</taxon>
        <taxon>Bacillus</taxon>
    </lineage>
</organism>
<feature type="chain" id="PRO_5047541506" description="DUF4367 domain-containing protein" evidence="1">
    <location>
        <begin position="22"/>
        <end position="191"/>
    </location>
</feature>
<dbReference type="Proteomes" id="UP001597214">
    <property type="component" value="Unassembled WGS sequence"/>
</dbReference>
<dbReference type="RefSeq" id="WP_377929547.1">
    <property type="nucleotide sequence ID" value="NZ_JBHUEM010000044.1"/>
</dbReference>
<sequence>MKRLKSSFICMVIIVMTACSLQGNSYDDTSQIPKSLLVQKLKIQNENKEFTTYEPVNLETAKEVLPFLYRTPNKLPFKYVDPKVTIDVLKNIQDQEKIKVSTTFSSKDGIGESLVYEVTNYNFTLDLIIKNQTYDKKLKINGQEAYFSQYNESSGRLQWRDEDTEISLEYNNLSKGNVQKELVKVAKYLTN</sequence>
<gene>
    <name evidence="2" type="ORF">ACFSCX_17580</name>
</gene>